<evidence type="ECO:0000313" key="4">
    <source>
        <dbReference type="EMBL" id="ABG21678.1"/>
    </source>
</evidence>
<protein>
    <recommendedName>
        <fullName evidence="6">DUF4231 domain-containing protein</fullName>
    </recommendedName>
</protein>
<feature type="domain" description="SMODS and SLOG-associating 2TM effector" evidence="3">
    <location>
        <begin position="12"/>
        <end position="163"/>
    </location>
</feature>
<dbReference type="EMBL" id="DQ533990">
    <property type="protein sequence ID" value="ABG21678.1"/>
    <property type="molecule type" value="Genomic_DNA"/>
</dbReference>
<dbReference type="Pfam" id="PF18181">
    <property type="entry name" value="SLATT_1"/>
    <property type="match status" value="1"/>
</dbReference>
<keyword evidence="1" id="KW-0472">Membrane</keyword>
<dbReference type="InterPro" id="IPR040884">
    <property type="entry name" value="SLATT_1"/>
</dbReference>
<dbReference type="InterPro" id="IPR041116">
    <property type="entry name" value="SLATT_3"/>
</dbReference>
<reference evidence="4" key="1">
    <citation type="journal article" date="2006" name="J. Antimicrob. Chemother.">
        <title>Diverse class 2 integrons in bacteria from beef cattle sources.</title>
        <authorList>
            <person name="Barlow R.S."/>
            <person name="Gobius K.S."/>
        </authorList>
    </citation>
    <scope>NUCLEOTIDE SEQUENCE</scope>
    <source>
        <strain evidence="5">ABR130a</strain>
        <strain evidence="4">ABR23a</strain>
    </source>
</reference>
<evidence type="ECO:0008006" key="6">
    <source>
        <dbReference type="Google" id="ProtNLM"/>
    </source>
</evidence>
<feature type="transmembrane region" description="Helical" evidence="1">
    <location>
        <begin position="193"/>
        <end position="211"/>
    </location>
</feature>
<dbReference type="EMBL" id="DQ533991">
    <property type="protein sequence ID" value="ABG21690.1"/>
    <property type="molecule type" value="Genomic_DNA"/>
</dbReference>
<feature type="transmembrane region" description="Helical" evidence="1">
    <location>
        <begin position="33"/>
        <end position="50"/>
    </location>
</feature>
<dbReference type="NCBIfam" id="NF033634">
    <property type="entry name" value="SLATT_1"/>
    <property type="match status" value="1"/>
</dbReference>
<evidence type="ECO:0000256" key="1">
    <source>
        <dbReference type="SAM" id="Phobius"/>
    </source>
</evidence>
<dbReference type="RefSeq" id="WP_350573156.1">
    <property type="nucleotide sequence ID" value="NZ_JAGSRX010000030.1"/>
</dbReference>
<proteinExistence type="predicted"/>
<dbReference type="Pfam" id="PF18184">
    <property type="entry name" value="SLATT_3"/>
    <property type="match status" value="1"/>
</dbReference>
<evidence type="ECO:0000259" key="3">
    <source>
        <dbReference type="Pfam" id="PF18184"/>
    </source>
</evidence>
<dbReference type="AlphaFoldDB" id="A0MD77"/>
<feature type="transmembrane region" description="Helical" evidence="1">
    <location>
        <begin position="56"/>
        <end position="74"/>
    </location>
</feature>
<accession>A0MD77</accession>
<name>A0MD77_PROST</name>
<feature type="domain" description="SMODS and SLOG-associating 2TM effector" evidence="2">
    <location>
        <begin position="167"/>
        <end position="288"/>
    </location>
</feature>
<evidence type="ECO:0000313" key="5">
    <source>
        <dbReference type="EMBL" id="ABG21690.1"/>
    </source>
</evidence>
<organism evidence="4">
    <name type="scientific">Providencia stuartii</name>
    <dbReference type="NCBI Taxonomy" id="588"/>
    <lineage>
        <taxon>Bacteria</taxon>
        <taxon>Pseudomonadati</taxon>
        <taxon>Pseudomonadota</taxon>
        <taxon>Gammaproteobacteria</taxon>
        <taxon>Enterobacterales</taxon>
        <taxon>Morganellaceae</taxon>
        <taxon>Providencia</taxon>
    </lineage>
</organism>
<keyword evidence="1" id="KW-0812">Transmembrane</keyword>
<dbReference type="NCBIfam" id="NF033610">
    <property type="entry name" value="SLATT_3"/>
    <property type="match status" value="1"/>
</dbReference>
<evidence type="ECO:0000259" key="2">
    <source>
        <dbReference type="Pfam" id="PF18181"/>
    </source>
</evidence>
<sequence length="294" mass="33716">MSKLEITSDELPGLYQSANQASLNAQDNYFRGLRWYLILLVCAAFISYAMPRDALGALLSAGLFLVTLGILIFIRVQRPDDTWYNGRAVAESVKTRSWRWMMRAEPYEDCESMEIVAKQFINDLKTILEQNKSLSHSLQSTSAAKDPISQTMKDVRSRNVKDRLSIYIDQRVQNQVEWYWHKARFNKRRAQQWFWVSVILHALAIAMLLYRIKDPSFSLPVEVIATGAGAALTWLQAKKHNELNSAYALTAHEIVLIKGESDSVHDEKQLSEYVINSEAAFSREHTQWVARKGD</sequence>
<keyword evidence="1" id="KW-1133">Transmembrane helix</keyword>